<dbReference type="SUPFAM" id="SSF51556">
    <property type="entry name" value="Metallo-dependent hydrolases"/>
    <property type="match status" value="1"/>
</dbReference>
<keyword evidence="3 6" id="KW-0378">Hydrolase</keyword>
<dbReference type="EMBL" id="JPWA01000003">
    <property type="protein sequence ID" value="RCK07202.1"/>
    <property type="molecule type" value="Genomic_DNA"/>
</dbReference>
<evidence type="ECO:0000256" key="6">
    <source>
        <dbReference type="HAMAP-Rule" id="MF_01518"/>
    </source>
</evidence>
<dbReference type="GO" id="GO:0000034">
    <property type="term" value="F:adenine deaminase activity"/>
    <property type="evidence" value="ECO:0007669"/>
    <property type="project" value="UniProtKB-UniRule"/>
</dbReference>
<dbReference type="PANTHER" id="PTHR11113">
    <property type="entry name" value="N-ACETYLGLUCOSAMINE-6-PHOSPHATE DEACETYLASE"/>
    <property type="match status" value="1"/>
</dbReference>
<accession>A0A367UJC1</accession>
<gene>
    <name evidence="6" type="primary">ade</name>
    <name evidence="9" type="ORF">TH5_04525</name>
</gene>
<feature type="domain" description="Amidohydrolase-related" evidence="7">
    <location>
        <begin position="73"/>
        <end position="357"/>
    </location>
</feature>
<dbReference type="Pfam" id="PF13382">
    <property type="entry name" value="Adenine_deam_C"/>
    <property type="match status" value="1"/>
</dbReference>
<dbReference type="Gene3D" id="2.30.40.10">
    <property type="entry name" value="Urease, subunit C, domain 1"/>
    <property type="match status" value="1"/>
</dbReference>
<name>A0A367UJC1_9PROT</name>
<reference evidence="9 10" key="1">
    <citation type="submission" date="2014-07" db="EMBL/GenBank/DDBJ databases">
        <title>Draft genome sequence of Thalassospira xianhensis P-4 (MCCC 1A02616).</title>
        <authorList>
            <person name="Lai Q."/>
            <person name="Shao Z."/>
        </authorList>
    </citation>
    <scope>NUCLEOTIDE SEQUENCE [LARGE SCALE GENOMIC DNA]</scope>
    <source>
        <strain evidence="9 10">MCCC 1A02616</strain>
    </source>
</reference>
<evidence type="ECO:0000259" key="8">
    <source>
        <dbReference type="Pfam" id="PF13382"/>
    </source>
</evidence>
<comment type="caution">
    <text evidence="9">The sequence shown here is derived from an EMBL/GenBank/DDBJ whole genome shotgun (WGS) entry which is preliminary data.</text>
</comment>
<dbReference type="Proteomes" id="UP000252419">
    <property type="component" value="Unassembled WGS sequence"/>
</dbReference>
<keyword evidence="10" id="KW-1185">Reference proteome</keyword>
<evidence type="ECO:0000256" key="3">
    <source>
        <dbReference type="ARBA" id="ARBA00022801"/>
    </source>
</evidence>
<sequence>MRNPDLAQTHLGKCILAGQGRMKADLVLRDVGLLDVITGKVTETDIAIVGDRIVGTHAKYEGDREIDCTGKFAVPGFIDTHLHIESSLVTPLEFDRCVLPHGVTTVLCDPHEIANVLGADGIRYFLDCAERSVMDIRVNLSSCVPATGFETSGAQLEINDLLSFRSHPKVVGLAEMMNYPGVLNLDPGIMAKLEAFQDGHIDGHAPLVQGTALNGYMAAGIRTDHEATSAAEAHEKLAKGMAILIREGSVSKDLEALAEILDENTSSFVALCTDDRNPLDIGEEGHLDSLIGRLIGHLKARNCPIHHVYRAASHSAARIFGLRDRGLIGPGWRADIAILDDLETCAVSDVIAGGRLVTNGLFDARKTVAPIGLTSMKAKPVNAEAFMAAPKPGQNQTPVIRIKPGLILTFRDEATLEIGENGLKPDLENDVIKVAVIERHGKNGNIGRSFVRGFGLKRGAIASSVGHDSHNITVVGTNDADMAAAVNRLIEMGGGFAVADGGRITAELALPVAGLMSTEPFEVVEKDLITLRAAAKDLGCVLPEPFLQVAFLALPVIPHLKMTDKGLFDVDKFDFV</sequence>
<dbReference type="PANTHER" id="PTHR11113:SF2">
    <property type="entry name" value="ADENINE DEAMINASE"/>
    <property type="match status" value="1"/>
</dbReference>
<dbReference type="InterPro" id="IPR026912">
    <property type="entry name" value="Adenine_deam_C"/>
</dbReference>
<comment type="similarity">
    <text evidence="1 6">Belongs to the metallo-dependent hydrolases superfamily. Adenine deaminase family.</text>
</comment>
<dbReference type="EC" id="3.5.4.2" evidence="2 6"/>
<evidence type="ECO:0000256" key="5">
    <source>
        <dbReference type="ARBA" id="ARBA00047720"/>
    </source>
</evidence>
<dbReference type="Pfam" id="PF01979">
    <property type="entry name" value="Amidohydro_1"/>
    <property type="match status" value="1"/>
</dbReference>
<dbReference type="NCBIfam" id="TIGR01178">
    <property type="entry name" value="ade"/>
    <property type="match status" value="1"/>
</dbReference>
<feature type="domain" description="Adenine deaminase C-terminal" evidence="8">
    <location>
        <begin position="407"/>
        <end position="573"/>
    </location>
</feature>
<dbReference type="CDD" id="cd01295">
    <property type="entry name" value="AdeC"/>
    <property type="match status" value="1"/>
</dbReference>
<evidence type="ECO:0000256" key="1">
    <source>
        <dbReference type="ARBA" id="ARBA00006773"/>
    </source>
</evidence>
<comment type="cofactor">
    <cofactor evidence="6">
        <name>Mn(2+)</name>
        <dbReference type="ChEBI" id="CHEBI:29035"/>
    </cofactor>
</comment>
<dbReference type="InterPro" id="IPR011059">
    <property type="entry name" value="Metal-dep_hydrolase_composite"/>
</dbReference>
<evidence type="ECO:0000256" key="4">
    <source>
        <dbReference type="ARBA" id="ARBA00023211"/>
    </source>
</evidence>
<dbReference type="HAMAP" id="MF_01518">
    <property type="entry name" value="Adenine_deamin"/>
    <property type="match status" value="1"/>
</dbReference>
<proteinExistence type="inferred from homology"/>
<dbReference type="GO" id="GO:0006146">
    <property type="term" value="P:adenine catabolic process"/>
    <property type="evidence" value="ECO:0007669"/>
    <property type="project" value="InterPro"/>
</dbReference>
<evidence type="ECO:0000256" key="2">
    <source>
        <dbReference type="ARBA" id="ARBA00012782"/>
    </source>
</evidence>
<comment type="catalytic activity">
    <reaction evidence="5 6">
        <text>adenine + H2O + H(+) = hypoxanthine + NH4(+)</text>
        <dbReference type="Rhea" id="RHEA:23688"/>
        <dbReference type="ChEBI" id="CHEBI:15377"/>
        <dbReference type="ChEBI" id="CHEBI:15378"/>
        <dbReference type="ChEBI" id="CHEBI:16708"/>
        <dbReference type="ChEBI" id="CHEBI:17368"/>
        <dbReference type="ChEBI" id="CHEBI:28938"/>
        <dbReference type="EC" id="3.5.4.2"/>
    </reaction>
</comment>
<dbReference type="SUPFAM" id="SSF51338">
    <property type="entry name" value="Composite domain of metallo-dependent hydrolases"/>
    <property type="match status" value="1"/>
</dbReference>
<dbReference type="Gene3D" id="3.20.20.140">
    <property type="entry name" value="Metal-dependent hydrolases"/>
    <property type="match status" value="1"/>
</dbReference>
<dbReference type="RefSeq" id="WP_114120853.1">
    <property type="nucleotide sequence ID" value="NZ_JPWA01000003.1"/>
</dbReference>
<organism evidence="9 10">
    <name type="scientific">Thalassospira xianhensis MCCC 1A02616</name>
    <dbReference type="NCBI Taxonomy" id="1177929"/>
    <lineage>
        <taxon>Bacteria</taxon>
        <taxon>Pseudomonadati</taxon>
        <taxon>Pseudomonadota</taxon>
        <taxon>Alphaproteobacteria</taxon>
        <taxon>Rhodospirillales</taxon>
        <taxon>Thalassospiraceae</taxon>
        <taxon>Thalassospira</taxon>
    </lineage>
</organism>
<dbReference type="InterPro" id="IPR006680">
    <property type="entry name" value="Amidohydro-rel"/>
</dbReference>
<evidence type="ECO:0000313" key="10">
    <source>
        <dbReference type="Proteomes" id="UP000252419"/>
    </source>
</evidence>
<keyword evidence="4 6" id="KW-0464">Manganese</keyword>
<dbReference type="InterPro" id="IPR032466">
    <property type="entry name" value="Metal_Hydrolase"/>
</dbReference>
<dbReference type="InterPro" id="IPR006679">
    <property type="entry name" value="Adenine_deam"/>
</dbReference>
<evidence type="ECO:0000313" key="9">
    <source>
        <dbReference type="EMBL" id="RCK07202.1"/>
    </source>
</evidence>
<protein>
    <recommendedName>
        <fullName evidence="2 6">Adenine deaminase</fullName>
        <shortName evidence="6">Adenase</shortName>
        <shortName evidence="6">Adenine aminase</shortName>
        <ecNumber evidence="2 6">3.5.4.2</ecNumber>
    </recommendedName>
</protein>
<evidence type="ECO:0000259" key="7">
    <source>
        <dbReference type="Pfam" id="PF01979"/>
    </source>
</evidence>
<dbReference type="AlphaFoldDB" id="A0A367UJC1"/>